<dbReference type="RefSeq" id="WP_149545353.1">
    <property type="nucleotide sequence ID" value="NZ_VTPS01000010.1"/>
</dbReference>
<evidence type="ECO:0000256" key="3">
    <source>
        <dbReference type="SAM" id="Phobius"/>
    </source>
</evidence>
<proteinExistence type="predicted"/>
<keyword evidence="1 3" id="KW-0812">Transmembrane</keyword>
<evidence type="ECO:0000313" key="4">
    <source>
        <dbReference type="EMBL" id="TZE81827.1"/>
    </source>
</evidence>
<feature type="transmembrane region" description="Helical" evidence="3">
    <location>
        <begin position="117"/>
        <end position="134"/>
    </location>
</feature>
<evidence type="ECO:0000313" key="5">
    <source>
        <dbReference type="Proteomes" id="UP000322976"/>
    </source>
</evidence>
<dbReference type="PANTHER" id="PTHR37815:SF3">
    <property type="entry name" value="UPF0397 PROTEIN SPR0429"/>
    <property type="match status" value="1"/>
</dbReference>
<accession>A0A5D8QBU1</accession>
<keyword evidence="3" id="KW-0472">Membrane</keyword>
<keyword evidence="5" id="KW-1185">Reference proteome</keyword>
<dbReference type="EMBL" id="VTPS01000010">
    <property type="protein sequence ID" value="TZE81827.1"/>
    <property type="molecule type" value="Genomic_DNA"/>
</dbReference>
<name>A0A5D8QBU1_9THEO</name>
<reference evidence="4 5" key="1">
    <citation type="submission" date="2019-08" db="EMBL/GenBank/DDBJ databases">
        <title>Calorimonas adulescens gen. nov., sp. nov., an anaerobic thermophilic bacterium from Sakhalin hot spring.</title>
        <authorList>
            <person name="Khomyakova M.A."/>
            <person name="Merkel A.Y."/>
            <person name="Novikov A."/>
            <person name="Bonch-Osmolovskaya E.A."/>
            <person name="Slobodkin A.I."/>
        </authorList>
    </citation>
    <scope>NUCLEOTIDE SEQUENCE [LARGE SCALE GENOMIC DNA]</scope>
    <source>
        <strain evidence="4 5">A05MB</strain>
    </source>
</reference>
<protein>
    <submittedName>
        <fullName evidence="4">ECF transporter S component</fullName>
    </submittedName>
</protein>
<dbReference type="PANTHER" id="PTHR37815">
    <property type="entry name" value="UPF0397 PROTEIN BC_2624-RELATED"/>
    <property type="match status" value="1"/>
</dbReference>
<feature type="transmembrane region" description="Helical" evidence="3">
    <location>
        <begin position="41"/>
        <end position="65"/>
    </location>
</feature>
<dbReference type="AlphaFoldDB" id="A0A5D8QBU1"/>
<feature type="transmembrane region" description="Helical" evidence="3">
    <location>
        <begin position="7"/>
        <end position="29"/>
    </location>
</feature>
<gene>
    <name evidence="4" type="ORF">FWJ32_07565</name>
</gene>
<sequence>MKKDLRFWVYGALMVALVTVGTMVIKIPTPATQGYVNVGDGFIILSGFLFGPTVGFIAGGIGSALADILSGYAVWAPWTLVIKGLMGVIVGLLAAFARKSVLNKVLSFAVSEAWMVLGYYLASSIMFGFAAAITDVTSNIIQGVAGVIVGTALTQVMQSVNVFGREQ</sequence>
<evidence type="ECO:0000256" key="1">
    <source>
        <dbReference type="ARBA" id="ARBA00022692"/>
    </source>
</evidence>
<comment type="caution">
    <text evidence="4">The sequence shown here is derived from an EMBL/GenBank/DDBJ whole genome shotgun (WGS) entry which is preliminary data.</text>
</comment>
<organism evidence="4 5">
    <name type="scientific">Calorimonas adulescens</name>
    <dbReference type="NCBI Taxonomy" id="2606906"/>
    <lineage>
        <taxon>Bacteria</taxon>
        <taxon>Bacillati</taxon>
        <taxon>Bacillota</taxon>
        <taxon>Clostridia</taxon>
        <taxon>Thermoanaerobacterales</taxon>
        <taxon>Thermoanaerobacteraceae</taxon>
        <taxon>Calorimonas</taxon>
    </lineage>
</organism>
<evidence type="ECO:0000256" key="2">
    <source>
        <dbReference type="ARBA" id="ARBA00022989"/>
    </source>
</evidence>
<dbReference type="GO" id="GO:0016020">
    <property type="term" value="C:membrane"/>
    <property type="evidence" value="ECO:0007669"/>
    <property type="project" value="InterPro"/>
</dbReference>
<keyword evidence="2 3" id="KW-1133">Transmembrane helix</keyword>
<dbReference type="InterPro" id="IPR009825">
    <property type="entry name" value="ECF_substrate-spec-like"/>
</dbReference>
<dbReference type="Gene3D" id="1.10.1760.20">
    <property type="match status" value="1"/>
</dbReference>
<feature type="transmembrane region" description="Helical" evidence="3">
    <location>
        <begin position="72"/>
        <end position="97"/>
    </location>
</feature>
<dbReference type="Proteomes" id="UP000322976">
    <property type="component" value="Unassembled WGS sequence"/>
</dbReference>
<dbReference type="Pfam" id="PF07155">
    <property type="entry name" value="ECF-ribofla_trS"/>
    <property type="match status" value="1"/>
</dbReference>